<keyword evidence="1" id="KW-0472">Membrane</keyword>
<reference evidence="2" key="1">
    <citation type="submission" date="2025-08" db="UniProtKB">
        <authorList>
            <consortium name="Ensembl"/>
        </authorList>
    </citation>
    <scope>IDENTIFICATION</scope>
</reference>
<keyword evidence="1" id="KW-1133">Transmembrane helix</keyword>
<sequence length="87" mass="10237">IRTKKLLAYLSLPVARYEILNFQSFKEAQTFDVAYSFWILFIFQASSLGLRLVCLCIITICNYEETHFEMTFGENTTGKIFCRLMKF</sequence>
<dbReference type="Ensembl" id="ENSNMLT00000006346.1">
    <property type="protein sequence ID" value="ENSNMLP00000005516.1"/>
    <property type="gene ID" value="ENSNMLG00000004055.1"/>
</dbReference>
<dbReference type="AlphaFoldDB" id="A0A8C6SLE2"/>
<name>A0A8C6SLE2_9GOBI</name>
<proteinExistence type="predicted"/>
<dbReference type="Proteomes" id="UP000694523">
    <property type="component" value="Unplaced"/>
</dbReference>
<keyword evidence="1" id="KW-0812">Transmembrane</keyword>
<organism evidence="2 3">
    <name type="scientific">Neogobius melanostomus</name>
    <name type="common">round goby</name>
    <dbReference type="NCBI Taxonomy" id="47308"/>
    <lineage>
        <taxon>Eukaryota</taxon>
        <taxon>Metazoa</taxon>
        <taxon>Chordata</taxon>
        <taxon>Craniata</taxon>
        <taxon>Vertebrata</taxon>
        <taxon>Euteleostomi</taxon>
        <taxon>Actinopterygii</taxon>
        <taxon>Neopterygii</taxon>
        <taxon>Teleostei</taxon>
        <taxon>Neoteleostei</taxon>
        <taxon>Acanthomorphata</taxon>
        <taxon>Gobiaria</taxon>
        <taxon>Gobiiformes</taxon>
        <taxon>Gobioidei</taxon>
        <taxon>Gobiidae</taxon>
        <taxon>Benthophilinae</taxon>
        <taxon>Neogobiini</taxon>
        <taxon>Neogobius</taxon>
    </lineage>
</organism>
<accession>A0A8C6SLE2</accession>
<reference evidence="2" key="2">
    <citation type="submission" date="2025-09" db="UniProtKB">
        <authorList>
            <consortium name="Ensembl"/>
        </authorList>
    </citation>
    <scope>IDENTIFICATION</scope>
</reference>
<evidence type="ECO:0000313" key="3">
    <source>
        <dbReference type="Proteomes" id="UP000694523"/>
    </source>
</evidence>
<protein>
    <submittedName>
        <fullName evidence="2">Uncharacterized protein</fullName>
    </submittedName>
</protein>
<feature type="transmembrane region" description="Helical" evidence="1">
    <location>
        <begin position="35"/>
        <end position="60"/>
    </location>
</feature>
<evidence type="ECO:0000256" key="1">
    <source>
        <dbReference type="SAM" id="Phobius"/>
    </source>
</evidence>
<keyword evidence="3" id="KW-1185">Reference proteome</keyword>
<evidence type="ECO:0000313" key="2">
    <source>
        <dbReference type="Ensembl" id="ENSNMLP00000005516.1"/>
    </source>
</evidence>